<dbReference type="EMBL" id="LQOW01000024">
    <property type="protein sequence ID" value="ORV59792.1"/>
    <property type="molecule type" value="Genomic_DNA"/>
</dbReference>
<dbReference type="PANTHER" id="PTHR43619">
    <property type="entry name" value="S-ADENOSYL-L-METHIONINE-DEPENDENT METHYLTRANSFERASE YKTD-RELATED"/>
    <property type="match status" value="1"/>
</dbReference>
<protein>
    <recommendedName>
        <fullName evidence="6">S-adenosyl-L-methionine-dependent methyltransferase</fullName>
        <ecNumber evidence="6">2.1.1.-</ecNumber>
    </recommendedName>
</protein>
<keyword evidence="8" id="KW-1185">Reference proteome</keyword>
<dbReference type="Pfam" id="PF04072">
    <property type="entry name" value="LCM"/>
    <property type="match status" value="1"/>
</dbReference>
<dbReference type="Gene3D" id="3.40.50.150">
    <property type="entry name" value="Vaccinia Virus protein VP39"/>
    <property type="match status" value="1"/>
</dbReference>
<accession>A0A1X1USH1</accession>
<dbReference type="InterPro" id="IPR011610">
    <property type="entry name" value="SAM_mthyl_Trfase_ML2640-like"/>
</dbReference>
<evidence type="ECO:0000256" key="6">
    <source>
        <dbReference type="RuleBase" id="RU362030"/>
    </source>
</evidence>
<dbReference type="STRING" id="1260918.AWC06_16945"/>
<evidence type="ECO:0000256" key="3">
    <source>
        <dbReference type="ARBA" id="ARBA00022603"/>
    </source>
</evidence>
<organism evidence="7 8">
    <name type="scientific">Mycobacterium fragae</name>
    <dbReference type="NCBI Taxonomy" id="1260918"/>
    <lineage>
        <taxon>Bacteria</taxon>
        <taxon>Bacillati</taxon>
        <taxon>Actinomycetota</taxon>
        <taxon>Actinomycetes</taxon>
        <taxon>Mycobacteriales</taxon>
        <taxon>Mycobacteriaceae</taxon>
        <taxon>Mycobacterium</taxon>
    </lineage>
</organism>
<dbReference type="Proteomes" id="UP000194000">
    <property type="component" value="Unassembled WGS sequence"/>
</dbReference>
<dbReference type="InterPro" id="IPR007213">
    <property type="entry name" value="Ppm1/Ppm2/Tcmp"/>
</dbReference>
<keyword evidence="5 6" id="KW-0949">S-adenosyl-L-methionine</keyword>
<dbReference type="OrthoDB" id="9806164at2"/>
<keyword evidence="3 6" id="KW-0489">Methyltransferase</keyword>
<evidence type="ECO:0000313" key="7">
    <source>
        <dbReference type="EMBL" id="ORV59792.1"/>
    </source>
</evidence>
<dbReference type="GO" id="GO:0032259">
    <property type="term" value="P:methylation"/>
    <property type="evidence" value="ECO:0007669"/>
    <property type="project" value="UniProtKB-KW"/>
</dbReference>
<dbReference type="GO" id="GO:0008168">
    <property type="term" value="F:methyltransferase activity"/>
    <property type="evidence" value="ECO:0007669"/>
    <property type="project" value="UniProtKB-UniRule"/>
</dbReference>
<proteinExistence type="inferred from homology"/>
<comment type="caution">
    <text evidence="7">The sequence shown here is derived from an EMBL/GenBank/DDBJ whole genome shotgun (WGS) entry which is preliminary data.</text>
</comment>
<sequence length="310" mass="33537">MARTELDSWDPTTSAGASATLVAAARAVATRRGLINDPFAEPLVRAVGVDFFTQVAAGELDVSDLGDDAAFDRMTELFAVRTRFFDDFFADAGRAGIRQAVIVASGLDARPYRLWWPPGTTVYEIDQPDVVEFKTQTLRALGAAPATHRRALGIDLRQDWPTALRRIGFDAAQPTAWIAEGLFIGFLPPAAQDRLLDGITELSAHGSRFAADHVPGGSPPQAHQEHLIADRWREHGLDVNLSGLTYPDECEDAAEYLAAQGWETVGSTLADVCAAAGFPGLRHNDFADAPMLTWYVTATRNAGVRFALDS</sequence>
<evidence type="ECO:0000313" key="8">
    <source>
        <dbReference type="Proteomes" id="UP000194000"/>
    </source>
</evidence>
<evidence type="ECO:0000256" key="2">
    <source>
        <dbReference type="ARBA" id="ARBA00008138"/>
    </source>
</evidence>
<dbReference type="NCBIfam" id="TIGR00027">
    <property type="entry name" value="mthyl_TIGR00027"/>
    <property type="match status" value="1"/>
</dbReference>
<dbReference type="AlphaFoldDB" id="A0A1X1USH1"/>
<evidence type="ECO:0000256" key="5">
    <source>
        <dbReference type="ARBA" id="ARBA00022691"/>
    </source>
</evidence>
<dbReference type="PANTHER" id="PTHR43619:SF2">
    <property type="entry name" value="S-ADENOSYL-L-METHIONINE-DEPENDENT METHYLTRANSFERASES SUPERFAMILY PROTEIN"/>
    <property type="match status" value="1"/>
</dbReference>
<name>A0A1X1USH1_9MYCO</name>
<evidence type="ECO:0000256" key="4">
    <source>
        <dbReference type="ARBA" id="ARBA00022679"/>
    </source>
</evidence>
<dbReference type="SUPFAM" id="SSF53335">
    <property type="entry name" value="S-adenosyl-L-methionine-dependent methyltransferases"/>
    <property type="match status" value="1"/>
</dbReference>
<comment type="similarity">
    <text evidence="2 6">Belongs to the UPF0677 family.</text>
</comment>
<reference evidence="7 8" key="1">
    <citation type="submission" date="2016-01" db="EMBL/GenBank/DDBJ databases">
        <title>The new phylogeny of the genus Mycobacterium.</title>
        <authorList>
            <person name="Tarcisio F."/>
            <person name="Conor M."/>
            <person name="Antonella G."/>
            <person name="Elisabetta G."/>
            <person name="Giulia F.S."/>
            <person name="Sara T."/>
            <person name="Anna F."/>
            <person name="Clotilde B."/>
            <person name="Roberto B."/>
            <person name="Veronica D.S."/>
            <person name="Fabio R."/>
            <person name="Monica P."/>
            <person name="Olivier J."/>
            <person name="Enrico T."/>
            <person name="Nicola S."/>
        </authorList>
    </citation>
    <scope>NUCLEOTIDE SEQUENCE [LARGE SCALE GENOMIC DNA]</scope>
    <source>
        <strain evidence="7 8">DSM 45731</strain>
    </source>
</reference>
<dbReference type="EC" id="2.1.1.-" evidence="6"/>
<gene>
    <name evidence="7" type="ORF">AWC06_16945</name>
</gene>
<keyword evidence="4 7" id="KW-0808">Transferase</keyword>
<comment type="function">
    <text evidence="1 6">Exhibits S-adenosyl-L-methionine-dependent methyltransferase activity.</text>
</comment>
<dbReference type="RefSeq" id="WP_085197832.1">
    <property type="nucleotide sequence ID" value="NZ_JACKVI010000014.1"/>
</dbReference>
<dbReference type="InterPro" id="IPR029063">
    <property type="entry name" value="SAM-dependent_MTases_sf"/>
</dbReference>
<evidence type="ECO:0000256" key="1">
    <source>
        <dbReference type="ARBA" id="ARBA00003907"/>
    </source>
</evidence>